<keyword evidence="3" id="KW-0963">Cytoplasm</keyword>
<dbReference type="PANTHER" id="PTHR38097">
    <property type="match status" value="1"/>
</dbReference>
<evidence type="ECO:0000256" key="4">
    <source>
        <dbReference type="ARBA" id="ARBA00023125"/>
    </source>
</evidence>
<feature type="region of interest" description="Disordered" evidence="6">
    <location>
        <begin position="65"/>
        <end position="84"/>
    </location>
</feature>
<evidence type="ECO:0000256" key="3">
    <source>
        <dbReference type="ARBA" id="ARBA00022490"/>
    </source>
</evidence>
<dbReference type="GO" id="GO:0032993">
    <property type="term" value="C:protein-DNA complex"/>
    <property type="evidence" value="ECO:0007669"/>
    <property type="project" value="TreeGrafter"/>
</dbReference>
<keyword evidence="4" id="KW-0238">DNA-binding</keyword>
<accession>A0A0P1EV26</accession>
<dbReference type="PANTHER" id="PTHR38097:SF2">
    <property type="entry name" value="DNA-BINDING PROTEIN STPA"/>
    <property type="match status" value="1"/>
</dbReference>
<dbReference type="SMART" id="SM00528">
    <property type="entry name" value="HNS"/>
    <property type="match status" value="1"/>
</dbReference>
<dbReference type="GO" id="GO:0003681">
    <property type="term" value="F:bent DNA binding"/>
    <property type="evidence" value="ECO:0007669"/>
    <property type="project" value="TreeGrafter"/>
</dbReference>
<evidence type="ECO:0000256" key="6">
    <source>
        <dbReference type="SAM" id="MobiDB-lite"/>
    </source>
</evidence>
<dbReference type="Proteomes" id="UP000054823">
    <property type="component" value="Unassembled WGS sequence"/>
</dbReference>
<reference evidence="8 9" key="1">
    <citation type="submission" date="2015-09" db="EMBL/GenBank/DDBJ databases">
        <authorList>
            <consortium name="Swine Surveillance"/>
        </authorList>
    </citation>
    <scope>NUCLEOTIDE SEQUENCE [LARGE SCALE GENOMIC DNA]</scope>
    <source>
        <strain evidence="8 9">CECT 7688</strain>
    </source>
</reference>
<dbReference type="InterPro" id="IPR037150">
    <property type="entry name" value="H-NS_C_dom_sf"/>
</dbReference>
<evidence type="ECO:0000259" key="7">
    <source>
        <dbReference type="SMART" id="SM00528"/>
    </source>
</evidence>
<organism evidence="8 9">
    <name type="scientific">Shimia marina</name>
    <dbReference type="NCBI Taxonomy" id="321267"/>
    <lineage>
        <taxon>Bacteria</taxon>
        <taxon>Pseudomonadati</taxon>
        <taxon>Pseudomonadota</taxon>
        <taxon>Alphaproteobacteria</taxon>
        <taxon>Rhodobacterales</taxon>
        <taxon>Roseobacteraceae</taxon>
    </lineage>
</organism>
<evidence type="ECO:0000256" key="1">
    <source>
        <dbReference type="ARBA" id="ARBA00004453"/>
    </source>
</evidence>
<comment type="subcellular location">
    <subcellularLocation>
        <location evidence="1">Cytoplasm</location>
        <location evidence="1">Nucleoid</location>
    </subcellularLocation>
</comment>
<keyword evidence="5" id="KW-0175">Coiled coil</keyword>
<evidence type="ECO:0000313" key="8">
    <source>
        <dbReference type="EMBL" id="CUH54309.1"/>
    </source>
</evidence>
<dbReference type="OrthoDB" id="5297879at2"/>
<feature type="coiled-coil region" evidence="5">
    <location>
        <begin position="8"/>
        <end position="40"/>
    </location>
</feature>
<dbReference type="GO" id="GO:0009295">
    <property type="term" value="C:nucleoid"/>
    <property type="evidence" value="ECO:0007669"/>
    <property type="project" value="UniProtKB-SubCell"/>
</dbReference>
<dbReference type="GO" id="GO:0001217">
    <property type="term" value="F:DNA-binding transcription repressor activity"/>
    <property type="evidence" value="ECO:0007669"/>
    <property type="project" value="TreeGrafter"/>
</dbReference>
<dbReference type="GO" id="GO:0005829">
    <property type="term" value="C:cytosol"/>
    <property type="evidence" value="ECO:0007669"/>
    <property type="project" value="TreeGrafter"/>
</dbReference>
<evidence type="ECO:0000256" key="5">
    <source>
        <dbReference type="SAM" id="Coils"/>
    </source>
</evidence>
<dbReference type="AlphaFoldDB" id="A0A0P1EV26"/>
<proteinExistence type="inferred from homology"/>
<evidence type="ECO:0000256" key="2">
    <source>
        <dbReference type="ARBA" id="ARBA00010610"/>
    </source>
</evidence>
<gene>
    <name evidence="8" type="ORF">SHM7688_03779</name>
</gene>
<name>A0A0P1EV26_9RHOB</name>
<protein>
    <submittedName>
        <fullName evidence="8">H-NS histone family protein</fullName>
    </submittedName>
</protein>
<dbReference type="SUPFAM" id="SSF81273">
    <property type="entry name" value="H-NS histone-like proteins"/>
    <property type="match status" value="1"/>
</dbReference>
<dbReference type="GO" id="GO:0003680">
    <property type="term" value="F:minor groove of adenine-thymine-rich DNA binding"/>
    <property type="evidence" value="ECO:0007669"/>
    <property type="project" value="TreeGrafter"/>
</dbReference>
<dbReference type="RefSeq" id="WP_058241441.1">
    <property type="nucleotide sequence ID" value="NZ_CYPW01000040.1"/>
</dbReference>
<dbReference type="EMBL" id="CYPW01000040">
    <property type="protein sequence ID" value="CUH54309.1"/>
    <property type="molecule type" value="Genomic_DNA"/>
</dbReference>
<comment type="similarity">
    <text evidence="2">Belongs to the histone-like protein H-NS family.</text>
</comment>
<keyword evidence="9" id="KW-1185">Reference proteome</keyword>
<dbReference type="Gene3D" id="4.10.430.10">
    <property type="entry name" value="Histone-like protein H-NS, C-terminal domain"/>
    <property type="match status" value="1"/>
</dbReference>
<dbReference type="InterPro" id="IPR027444">
    <property type="entry name" value="H-NS_C_dom"/>
</dbReference>
<dbReference type="STRING" id="321267.SHM7688_03779"/>
<dbReference type="GO" id="GO:0000976">
    <property type="term" value="F:transcription cis-regulatory region binding"/>
    <property type="evidence" value="ECO:0007669"/>
    <property type="project" value="TreeGrafter"/>
</dbReference>
<feature type="domain" description="DNA-binding protein H-NS-like C-terminal" evidence="7">
    <location>
        <begin position="59"/>
        <end position="104"/>
    </location>
</feature>
<sequence length="104" mass="11691">MKLDEMNRDELLDLRAEIDIQIEKKEAQRKSDALKAIEEAAEKYGFSLDELANVSGKKKGGLMKGVPKYAHPNDKSKTWTGKGRKPKWFDEALAAGVTPDQMEI</sequence>
<dbReference type="Pfam" id="PF00816">
    <property type="entry name" value="Histone_HNS"/>
    <property type="match status" value="1"/>
</dbReference>
<evidence type="ECO:0000313" key="9">
    <source>
        <dbReference type="Proteomes" id="UP000054823"/>
    </source>
</evidence>